<dbReference type="Gene3D" id="2.30.29.80">
    <property type="match status" value="1"/>
</dbReference>
<dbReference type="EMBL" id="FNCS01000002">
    <property type="protein sequence ID" value="SDG42021.1"/>
    <property type="molecule type" value="Genomic_DNA"/>
</dbReference>
<dbReference type="PANTHER" id="PTHR40606:SF1">
    <property type="entry name" value="UPF0339 PROTEIN YEGP"/>
    <property type="match status" value="1"/>
</dbReference>
<dbReference type="Pfam" id="PF07411">
    <property type="entry name" value="DUF1508"/>
    <property type="match status" value="2"/>
</dbReference>
<organism evidence="2 3">
    <name type="scientific">Pelagibacterium luteolum</name>
    <dbReference type="NCBI Taxonomy" id="440168"/>
    <lineage>
        <taxon>Bacteria</taxon>
        <taxon>Pseudomonadati</taxon>
        <taxon>Pseudomonadota</taxon>
        <taxon>Alphaproteobacteria</taxon>
        <taxon>Hyphomicrobiales</taxon>
        <taxon>Devosiaceae</taxon>
        <taxon>Pelagibacterium</taxon>
    </lineage>
</organism>
<feature type="domain" description="DUF1508" evidence="1">
    <location>
        <begin position="21"/>
        <end position="55"/>
    </location>
</feature>
<accession>A0A1G7U428</accession>
<dbReference type="Gene3D" id="3.30.160.160">
    <property type="entry name" value="YegP-like"/>
    <property type="match status" value="1"/>
</dbReference>
<evidence type="ECO:0000313" key="2">
    <source>
        <dbReference type="EMBL" id="SDG42021.1"/>
    </source>
</evidence>
<evidence type="ECO:0000259" key="1">
    <source>
        <dbReference type="Pfam" id="PF07411"/>
    </source>
</evidence>
<dbReference type="STRING" id="440168.SAMN04487974_102522"/>
<name>A0A1G7U428_9HYPH</name>
<sequence>MHKFKIVDRKDDQFGLQFLYNSEVMVWSESYKQKASAKNCMESIKKNAPDAPVADLSKDEDAEGYHFEIVKSKNGQYYVRFIASNGETMMISETYADKRNALNCVQSIKKNAPGAPLED</sequence>
<gene>
    <name evidence="2" type="ORF">SAMN04487974_102522</name>
</gene>
<evidence type="ECO:0000313" key="3">
    <source>
        <dbReference type="Proteomes" id="UP000199495"/>
    </source>
</evidence>
<dbReference type="PANTHER" id="PTHR40606">
    <property type="match status" value="1"/>
</dbReference>
<protein>
    <recommendedName>
        <fullName evidence="1">DUF1508 domain-containing protein</fullName>
    </recommendedName>
</protein>
<keyword evidence="3" id="KW-1185">Reference proteome</keyword>
<dbReference type="Proteomes" id="UP000199495">
    <property type="component" value="Unassembled WGS sequence"/>
</dbReference>
<proteinExistence type="predicted"/>
<feature type="domain" description="DUF1508" evidence="1">
    <location>
        <begin position="72"/>
        <end position="119"/>
    </location>
</feature>
<dbReference type="InterPro" id="IPR036913">
    <property type="entry name" value="YegP-like_sf"/>
</dbReference>
<dbReference type="SUPFAM" id="SSF160113">
    <property type="entry name" value="YegP-like"/>
    <property type="match status" value="2"/>
</dbReference>
<reference evidence="2 3" key="1">
    <citation type="submission" date="2016-10" db="EMBL/GenBank/DDBJ databases">
        <authorList>
            <person name="de Groot N.N."/>
        </authorList>
    </citation>
    <scope>NUCLEOTIDE SEQUENCE [LARGE SCALE GENOMIC DNA]</scope>
    <source>
        <strain evidence="2 3">CGMCC 1.10267</strain>
    </source>
</reference>
<dbReference type="OrthoDB" id="9802792at2"/>
<dbReference type="InterPro" id="IPR010879">
    <property type="entry name" value="DUF1508"/>
</dbReference>
<dbReference type="AlphaFoldDB" id="A0A1G7U428"/>
<dbReference type="InterPro" id="IPR051141">
    <property type="entry name" value="UPF0339_domain"/>
</dbReference>